<gene>
    <name evidence="9" type="primary">asnB</name>
    <name evidence="9" type="ORF">PZA18_02345</name>
</gene>
<protein>
    <recommendedName>
        <fullName evidence="3">asparagine synthase (glutamine-hydrolyzing)</fullName>
        <ecNumber evidence="3">6.3.5.4</ecNumber>
    </recommendedName>
</protein>
<evidence type="ECO:0000256" key="4">
    <source>
        <dbReference type="ARBA" id="ARBA00022741"/>
    </source>
</evidence>
<dbReference type="InterPro" id="IPR006426">
    <property type="entry name" value="Asn_synth_AEB"/>
</dbReference>
<dbReference type="Proteomes" id="UP001172778">
    <property type="component" value="Unassembled WGS sequence"/>
</dbReference>
<dbReference type="PANTHER" id="PTHR43284">
    <property type="entry name" value="ASPARAGINE SYNTHETASE (GLUTAMINE-HYDROLYZING)"/>
    <property type="match status" value="1"/>
</dbReference>
<dbReference type="RefSeq" id="WP_284099173.1">
    <property type="nucleotide sequence ID" value="NZ_JARRAF010000002.1"/>
</dbReference>
<dbReference type="InterPro" id="IPR029055">
    <property type="entry name" value="Ntn_hydrolases_N"/>
</dbReference>
<evidence type="ECO:0000313" key="10">
    <source>
        <dbReference type="Proteomes" id="UP001172778"/>
    </source>
</evidence>
<evidence type="ECO:0000256" key="1">
    <source>
        <dbReference type="ARBA" id="ARBA00005187"/>
    </source>
</evidence>
<keyword evidence="4" id="KW-0547">Nucleotide-binding</keyword>
<dbReference type="NCBIfam" id="TIGR01536">
    <property type="entry name" value="asn_synth_AEB"/>
    <property type="match status" value="1"/>
</dbReference>
<dbReference type="EMBL" id="JARRAF010000002">
    <property type="protein sequence ID" value="MDK2122886.1"/>
    <property type="molecule type" value="Genomic_DNA"/>
</dbReference>
<dbReference type="EC" id="6.3.5.4" evidence="3"/>
<dbReference type="Gene3D" id="3.60.20.10">
    <property type="entry name" value="Glutamine Phosphoribosylpyrophosphate, subunit 1, domain 1"/>
    <property type="match status" value="1"/>
</dbReference>
<keyword evidence="10" id="KW-1185">Reference proteome</keyword>
<dbReference type="Pfam" id="PF00733">
    <property type="entry name" value="Asn_synthase"/>
    <property type="match status" value="1"/>
</dbReference>
<name>A0ABT7DS35_9NEIS</name>
<dbReference type="GO" id="GO:0004066">
    <property type="term" value="F:asparagine synthase (glutamine-hydrolyzing) activity"/>
    <property type="evidence" value="ECO:0007669"/>
    <property type="project" value="UniProtKB-EC"/>
</dbReference>
<accession>A0ABT7DS35</accession>
<evidence type="ECO:0000256" key="5">
    <source>
        <dbReference type="ARBA" id="ARBA00022840"/>
    </source>
</evidence>
<dbReference type="InterPro" id="IPR014729">
    <property type="entry name" value="Rossmann-like_a/b/a_fold"/>
</dbReference>
<dbReference type="InterPro" id="IPR001962">
    <property type="entry name" value="Asn_synthase"/>
</dbReference>
<dbReference type="PROSITE" id="PS51278">
    <property type="entry name" value="GATASE_TYPE_2"/>
    <property type="match status" value="1"/>
</dbReference>
<dbReference type="SUPFAM" id="SSF56235">
    <property type="entry name" value="N-terminal nucleophile aminohydrolases (Ntn hydrolases)"/>
    <property type="match status" value="1"/>
</dbReference>
<keyword evidence="5" id="KW-0067">ATP-binding</keyword>
<comment type="similarity">
    <text evidence="2">Belongs to the asparagine synthetase family.</text>
</comment>
<proteinExistence type="inferred from homology"/>
<evidence type="ECO:0000256" key="7">
    <source>
        <dbReference type="ARBA" id="ARBA00048741"/>
    </source>
</evidence>
<dbReference type="SUPFAM" id="SSF52402">
    <property type="entry name" value="Adenine nucleotide alpha hydrolases-like"/>
    <property type="match status" value="1"/>
</dbReference>
<evidence type="ECO:0000256" key="3">
    <source>
        <dbReference type="ARBA" id="ARBA00012737"/>
    </source>
</evidence>
<comment type="catalytic activity">
    <reaction evidence="7">
        <text>L-aspartate + L-glutamine + ATP + H2O = L-asparagine + L-glutamate + AMP + diphosphate + H(+)</text>
        <dbReference type="Rhea" id="RHEA:12228"/>
        <dbReference type="ChEBI" id="CHEBI:15377"/>
        <dbReference type="ChEBI" id="CHEBI:15378"/>
        <dbReference type="ChEBI" id="CHEBI:29985"/>
        <dbReference type="ChEBI" id="CHEBI:29991"/>
        <dbReference type="ChEBI" id="CHEBI:30616"/>
        <dbReference type="ChEBI" id="CHEBI:33019"/>
        <dbReference type="ChEBI" id="CHEBI:58048"/>
        <dbReference type="ChEBI" id="CHEBI:58359"/>
        <dbReference type="ChEBI" id="CHEBI:456215"/>
        <dbReference type="EC" id="6.3.5.4"/>
    </reaction>
</comment>
<dbReference type="CDD" id="cd00712">
    <property type="entry name" value="AsnB"/>
    <property type="match status" value="1"/>
</dbReference>
<dbReference type="InterPro" id="IPR051786">
    <property type="entry name" value="ASN_synthetase/amidase"/>
</dbReference>
<dbReference type="InterPro" id="IPR017932">
    <property type="entry name" value="GATase_2_dom"/>
</dbReference>
<dbReference type="InterPro" id="IPR033738">
    <property type="entry name" value="AsnB_N"/>
</dbReference>
<evidence type="ECO:0000256" key="2">
    <source>
        <dbReference type="ARBA" id="ARBA00005752"/>
    </source>
</evidence>
<evidence type="ECO:0000313" key="9">
    <source>
        <dbReference type="EMBL" id="MDK2122886.1"/>
    </source>
</evidence>
<sequence>MCGISGLIAPQDRPLAPLLLAMTQAIAHRGPDDEGYALYGESGLGFRGGADTPEEVYHANLPYAPRQSLATPDQPARVALGHRRLSIVDLAPSGHQPMCTTDQRYSIVYNGEIYNHHELRQQLEALGHAFLSRSDTEVILAAYREWGVDCLHRFNGMFAFLLLDRERQTLFIARDRFGVKPLYYWRSADGLLAFASEIKQFTVLPGWTAKLNALRAYDFLNYGISDHCDETLFEDVRQLRGGEYIEATLDQLAHTLPIRPWYQLKPALVDHDFATAAHKFRDLLTDSVQLRLRADVPVGTGLSGGLDSSSIVCLANASLRQEGAEAMQNVFSACAQLKQYDEREYIDEVVRHTGVQAHQVFPELDPLLNQLDTITWHQDEPFGGTSLLAEWEVFRLVSSTPVKVTLDGHGSDELLAGYHSFFAPHYADLLLRGRFVELLKETRAAQNRHGYGARYTLQGLGNSLLPPALLQFLRRSTGRLPVEADWMETERLKVEHYDFFRHWQGSTHSISALSRAQLLRTSVPLQLHWADRDSMAHSIESRIPFLDYRLVEYILGCPDHYKLARGETKYLLREGLRGVLPEKIRTRQDKMGFVTPEAHWMCEQNPQRFLQAVDLAYEQARGVLNERALDKARRIIQRKEQFNRFAWRMISFGCWMNRFQVQVQ</sequence>
<comment type="caution">
    <text evidence="9">The sequence shown here is derived from an EMBL/GenBank/DDBJ whole genome shotgun (WGS) entry which is preliminary data.</text>
</comment>
<dbReference type="PIRSF" id="PIRSF001589">
    <property type="entry name" value="Asn_synthetase_glu-h"/>
    <property type="match status" value="1"/>
</dbReference>
<dbReference type="CDD" id="cd01991">
    <property type="entry name" value="Asn_synthase_B_C"/>
    <property type="match status" value="1"/>
</dbReference>
<reference evidence="9" key="1">
    <citation type="submission" date="2023-03" db="EMBL/GenBank/DDBJ databases">
        <title>Chitinimonas shenzhenensis gen. nov., sp. nov., a novel member of family Burkholderiaceae isolated from activated sludge collected in Shen Zhen, China.</title>
        <authorList>
            <person name="Wang X."/>
        </authorList>
    </citation>
    <scope>NUCLEOTIDE SEQUENCE</scope>
    <source>
        <strain evidence="9">DQS-5</strain>
    </source>
</reference>
<dbReference type="PANTHER" id="PTHR43284:SF1">
    <property type="entry name" value="ASPARAGINE SYNTHETASE"/>
    <property type="match status" value="1"/>
</dbReference>
<organism evidence="9 10">
    <name type="scientific">Parachitinimonas caeni</name>
    <dbReference type="NCBI Taxonomy" id="3031301"/>
    <lineage>
        <taxon>Bacteria</taxon>
        <taxon>Pseudomonadati</taxon>
        <taxon>Pseudomonadota</taxon>
        <taxon>Betaproteobacteria</taxon>
        <taxon>Neisseriales</taxon>
        <taxon>Chitinibacteraceae</taxon>
        <taxon>Parachitinimonas</taxon>
    </lineage>
</organism>
<dbReference type="Gene3D" id="3.40.50.620">
    <property type="entry name" value="HUPs"/>
    <property type="match status" value="1"/>
</dbReference>
<evidence type="ECO:0000256" key="6">
    <source>
        <dbReference type="ARBA" id="ARBA00022962"/>
    </source>
</evidence>
<comment type="pathway">
    <text evidence="1">Amino-acid biosynthesis; L-asparagine biosynthesis; L-asparagine from L-aspartate (L-Gln route): step 1/1.</text>
</comment>
<feature type="domain" description="Glutamine amidotransferase type-2" evidence="8">
    <location>
        <begin position="2"/>
        <end position="250"/>
    </location>
</feature>
<keyword evidence="9" id="KW-0436">Ligase</keyword>
<evidence type="ECO:0000259" key="8">
    <source>
        <dbReference type="PROSITE" id="PS51278"/>
    </source>
</evidence>
<keyword evidence="6" id="KW-0315">Glutamine amidotransferase</keyword>
<dbReference type="Pfam" id="PF13537">
    <property type="entry name" value="GATase_7"/>
    <property type="match status" value="1"/>
</dbReference>